<evidence type="ECO:0000259" key="6">
    <source>
        <dbReference type="PROSITE" id="PS50049"/>
    </source>
</evidence>
<proteinExistence type="inferred from homology"/>
<keyword evidence="3" id="KW-0202">Cytokine</keyword>
<dbReference type="SUPFAM" id="SSF49842">
    <property type="entry name" value="TNF-like"/>
    <property type="match status" value="1"/>
</dbReference>
<sequence>AKKGDDSCPQIFVVDQPTNNTQQPVRQKPLWKRARKNLLLPLFGLVMFGLALEGVFIYRLHKRTEVRPVPVFKTVRCNLANVPTSLKSLSACGQKHFNAFILIVGSNSSDKDGVVQWLKNSDSFTSNIEYNSSGLLIKTDGFYYLYSKVHFSQAEDCVMVNHMVMRNTTAYGLPIELMKSKSFHCRNERPNQKRTMEPDLWNSFLAGIFKLETGDHIFVMLDRGLHAGPADNFFGAFKII</sequence>
<accession>A0A3B4BHD1</accession>
<reference evidence="7" key="1">
    <citation type="submission" date="2025-08" db="UniProtKB">
        <authorList>
            <consortium name="Ensembl"/>
        </authorList>
    </citation>
    <scope>IDENTIFICATION</scope>
</reference>
<dbReference type="PROSITE" id="PS50049">
    <property type="entry name" value="THD_2"/>
    <property type="match status" value="1"/>
</dbReference>
<evidence type="ECO:0000256" key="1">
    <source>
        <dbReference type="ARBA" id="ARBA00004370"/>
    </source>
</evidence>
<dbReference type="PROSITE" id="PS00251">
    <property type="entry name" value="THD_1"/>
    <property type="match status" value="1"/>
</dbReference>
<dbReference type="GO" id="GO:0006955">
    <property type="term" value="P:immune response"/>
    <property type="evidence" value="ECO:0007669"/>
    <property type="project" value="InterPro"/>
</dbReference>
<keyword evidence="4 5" id="KW-0472">Membrane</keyword>
<dbReference type="Ensembl" id="ENSPMGT00000031178.1">
    <property type="protein sequence ID" value="ENSPMGP00000029293.1"/>
    <property type="gene ID" value="ENSPMGG00000023567.1"/>
</dbReference>
<feature type="domain" description="THD" evidence="6">
    <location>
        <begin position="99"/>
        <end position="239"/>
    </location>
</feature>
<keyword evidence="8" id="KW-1185">Reference proteome</keyword>
<dbReference type="InterPro" id="IPR006052">
    <property type="entry name" value="TNF_dom"/>
</dbReference>
<comment type="subcellular location">
    <subcellularLocation>
        <location evidence="1">Membrane</location>
    </subcellularLocation>
</comment>
<reference evidence="7" key="2">
    <citation type="submission" date="2025-09" db="UniProtKB">
        <authorList>
            <consortium name="Ensembl"/>
        </authorList>
    </citation>
    <scope>IDENTIFICATION</scope>
</reference>
<dbReference type="Proteomes" id="UP000261520">
    <property type="component" value="Unplaced"/>
</dbReference>
<dbReference type="InterPro" id="IPR021184">
    <property type="entry name" value="TNF_CS"/>
</dbReference>
<dbReference type="AlphaFoldDB" id="A0A3B4BHD1"/>
<dbReference type="STRING" id="409849.ENSPMGP00000029293"/>
<evidence type="ECO:0000313" key="8">
    <source>
        <dbReference type="Proteomes" id="UP000261520"/>
    </source>
</evidence>
<evidence type="ECO:0000256" key="4">
    <source>
        <dbReference type="ARBA" id="ARBA00023136"/>
    </source>
</evidence>
<feature type="transmembrane region" description="Helical" evidence="5">
    <location>
        <begin position="38"/>
        <end position="58"/>
    </location>
</feature>
<dbReference type="Pfam" id="PF00229">
    <property type="entry name" value="TNF"/>
    <property type="match status" value="1"/>
</dbReference>
<dbReference type="InterPro" id="IPR008983">
    <property type="entry name" value="Tumour_necrosis_fac-like_dom"/>
</dbReference>
<protein>
    <recommendedName>
        <fullName evidence="6">THD domain-containing protein</fullName>
    </recommendedName>
</protein>
<dbReference type="GO" id="GO:0005125">
    <property type="term" value="F:cytokine activity"/>
    <property type="evidence" value="ECO:0007669"/>
    <property type="project" value="UniProtKB-KW"/>
</dbReference>
<comment type="similarity">
    <text evidence="2">Belongs to the tumor necrosis factor family.</text>
</comment>
<name>A0A3B4BHD1_9GOBI</name>
<organism evidence="7 8">
    <name type="scientific">Periophthalmus magnuspinnatus</name>
    <dbReference type="NCBI Taxonomy" id="409849"/>
    <lineage>
        <taxon>Eukaryota</taxon>
        <taxon>Metazoa</taxon>
        <taxon>Chordata</taxon>
        <taxon>Craniata</taxon>
        <taxon>Vertebrata</taxon>
        <taxon>Euteleostomi</taxon>
        <taxon>Actinopterygii</taxon>
        <taxon>Neopterygii</taxon>
        <taxon>Teleostei</taxon>
        <taxon>Neoteleostei</taxon>
        <taxon>Acanthomorphata</taxon>
        <taxon>Gobiaria</taxon>
        <taxon>Gobiiformes</taxon>
        <taxon>Gobioidei</taxon>
        <taxon>Gobiidae</taxon>
        <taxon>Oxudercinae</taxon>
        <taxon>Periophthalmus</taxon>
    </lineage>
</organism>
<keyword evidence="5" id="KW-0812">Transmembrane</keyword>
<dbReference type="GO" id="GO:0016020">
    <property type="term" value="C:membrane"/>
    <property type="evidence" value="ECO:0007669"/>
    <property type="project" value="UniProtKB-SubCell"/>
</dbReference>
<dbReference type="SMART" id="SM00207">
    <property type="entry name" value="TNF"/>
    <property type="match status" value="1"/>
</dbReference>
<dbReference type="GO" id="GO:0005164">
    <property type="term" value="F:tumor necrosis factor receptor binding"/>
    <property type="evidence" value="ECO:0007669"/>
    <property type="project" value="InterPro"/>
</dbReference>
<keyword evidence="5" id="KW-1133">Transmembrane helix</keyword>
<dbReference type="PANTHER" id="PTHR11471:SF56">
    <property type="entry name" value="TUMOR NECROSIS FACTOR LIGAND SUPERFAMILY MEMBER 14-LIKE"/>
    <property type="match status" value="1"/>
</dbReference>
<dbReference type="GO" id="GO:0005615">
    <property type="term" value="C:extracellular space"/>
    <property type="evidence" value="ECO:0007669"/>
    <property type="project" value="UniProtKB-KW"/>
</dbReference>
<dbReference type="CDD" id="cd00184">
    <property type="entry name" value="TNF"/>
    <property type="match status" value="1"/>
</dbReference>
<evidence type="ECO:0000256" key="2">
    <source>
        <dbReference type="ARBA" id="ARBA00008670"/>
    </source>
</evidence>
<evidence type="ECO:0000256" key="5">
    <source>
        <dbReference type="SAM" id="Phobius"/>
    </source>
</evidence>
<dbReference type="Gene3D" id="2.60.120.40">
    <property type="match status" value="1"/>
</dbReference>
<evidence type="ECO:0000313" key="7">
    <source>
        <dbReference type="Ensembl" id="ENSPMGP00000029293.1"/>
    </source>
</evidence>
<evidence type="ECO:0000256" key="3">
    <source>
        <dbReference type="ARBA" id="ARBA00022514"/>
    </source>
</evidence>
<dbReference type="PANTHER" id="PTHR11471">
    <property type="entry name" value="TUMOR NECROSIS FACTOR FAMILY MEMBER"/>
    <property type="match status" value="1"/>
</dbReference>